<evidence type="ECO:0000313" key="2">
    <source>
        <dbReference type="Proteomes" id="UP000199677"/>
    </source>
</evidence>
<name>A0A1H0I4Q7_9GAMM</name>
<dbReference type="EMBL" id="FNII01000018">
    <property type="protein sequence ID" value="SDO26417.1"/>
    <property type="molecule type" value="Genomic_DNA"/>
</dbReference>
<dbReference type="AlphaFoldDB" id="A0A1H0I4Q7"/>
<sequence length="302" mass="31760">MAKQQGAALIIVLALLSGALMIGLSGMNSALVNERLAGNYRASVSAQMVAENGASRLDGNDLGTSVGNCDELVGDYLSIDESKWNAMVISGLGDESSARYLTCEDSQGNELLLVQGRIQQASAVSFVARGFGDGESVPPFLNETDAEGFFDWLVENFADLSVEENCNVSSYTRGGVYYCDSAFSDDLDESLDGVTLIYTGDFNSNVKGDVDELTLITPGKITFKGVGEKDGIKGSVWSGGDVTLNGGGGQTFDINVCANEDATVNGGTLADNQGCDWVEDFVTDNLGFESEAGGGGNTWKQF</sequence>
<evidence type="ECO:0008006" key="3">
    <source>
        <dbReference type="Google" id="ProtNLM"/>
    </source>
</evidence>
<dbReference type="Proteomes" id="UP000199677">
    <property type="component" value="Unassembled WGS sequence"/>
</dbReference>
<keyword evidence="2" id="KW-1185">Reference proteome</keyword>
<proteinExistence type="predicted"/>
<gene>
    <name evidence="1" type="ORF">SAMN04487951_11841</name>
</gene>
<protein>
    <recommendedName>
        <fullName evidence="3">PilX N-terminal</fullName>
    </recommendedName>
</protein>
<dbReference type="STRING" id="416873.SAMN04487951_11841"/>
<organism evidence="1 2">
    <name type="scientific">Vreelandella arcis</name>
    <dbReference type="NCBI Taxonomy" id="416873"/>
    <lineage>
        <taxon>Bacteria</taxon>
        <taxon>Pseudomonadati</taxon>
        <taxon>Pseudomonadota</taxon>
        <taxon>Gammaproteobacteria</taxon>
        <taxon>Oceanospirillales</taxon>
        <taxon>Halomonadaceae</taxon>
        <taxon>Vreelandella</taxon>
    </lineage>
</organism>
<reference evidence="2" key="1">
    <citation type="submission" date="2016-10" db="EMBL/GenBank/DDBJ databases">
        <authorList>
            <person name="Varghese N."/>
            <person name="Submissions S."/>
        </authorList>
    </citation>
    <scope>NUCLEOTIDE SEQUENCE [LARGE SCALE GENOMIC DNA]</scope>
    <source>
        <strain evidence="2">CGMCC 1.6494</strain>
    </source>
</reference>
<dbReference type="RefSeq" id="WP_139172972.1">
    <property type="nucleotide sequence ID" value="NZ_FNII01000018.1"/>
</dbReference>
<accession>A0A1H0I4Q7</accession>
<evidence type="ECO:0000313" key="1">
    <source>
        <dbReference type="EMBL" id="SDO26417.1"/>
    </source>
</evidence>
<dbReference type="OrthoDB" id="6151308at2"/>